<accession>G8YN42</accession>
<evidence type="ECO:0000313" key="5">
    <source>
        <dbReference type="Proteomes" id="UP000005222"/>
    </source>
</evidence>
<organism evidence="4 5">
    <name type="scientific">Pichia sorbitophila (strain ATCC MYA-4447 / BCRC 22081 / CBS 7064 / NBRC 10061 / NRRL Y-12695)</name>
    <name type="common">Hybrid yeast</name>
    <dbReference type="NCBI Taxonomy" id="559304"/>
    <lineage>
        <taxon>Eukaryota</taxon>
        <taxon>Fungi</taxon>
        <taxon>Dikarya</taxon>
        <taxon>Ascomycota</taxon>
        <taxon>Saccharomycotina</taxon>
        <taxon>Pichiomycetes</taxon>
        <taxon>Debaryomycetaceae</taxon>
        <taxon>Millerozyma</taxon>
    </lineage>
</organism>
<dbReference type="SMART" id="SM00066">
    <property type="entry name" value="GAL4"/>
    <property type="match status" value="1"/>
</dbReference>
<dbReference type="AlphaFoldDB" id="G8YN42"/>
<dbReference type="InterPro" id="IPR036864">
    <property type="entry name" value="Zn2-C6_fun-type_DNA-bd_sf"/>
</dbReference>
<dbReference type="PROSITE" id="PS00463">
    <property type="entry name" value="ZN2_CY6_FUNGAL_1"/>
    <property type="match status" value="1"/>
</dbReference>
<evidence type="ECO:0000313" key="4">
    <source>
        <dbReference type="EMBL" id="CCE79360.1"/>
    </source>
</evidence>
<dbReference type="Pfam" id="PF11951">
    <property type="entry name" value="Fungal_trans_2"/>
    <property type="match status" value="1"/>
</dbReference>
<dbReference type="GO" id="GO:0008270">
    <property type="term" value="F:zinc ion binding"/>
    <property type="evidence" value="ECO:0007669"/>
    <property type="project" value="InterPro"/>
</dbReference>
<dbReference type="Pfam" id="PF00172">
    <property type="entry name" value="Zn_clus"/>
    <property type="match status" value="1"/>
</dbReference>
<sequence length="481" mass="55739">MTNTRKCSNKSRQGCLSCKQRRKKCDEGKPSCKSCNCLGLKCSYVNKLYWHKSKQSCGAHYIIKSNPSNYTIQTTFDDVRLCLFSNIHNNSSLLRSRAENSLGVIDEIPQIILSHDQAIESQLFTYYIDVLSKKKVFEDCQLNEFRSIIIPCSISLSSLFQSVMAIAASDLIRQSPQNCSLYLSLTNKYKNEAINMMYNLLDDPSEENMNEILISILLLCSLEIGECGNNNWITYLKQSCLIFQRLDDRTILFSKSLMFCYRYFILRYILLLTTFDNTEFTDFVTNFPMRMISDFFTIKSVDYMLGCSPYLLRIIYDVTVLRNKNESEIASSEVLSLYNRIISLVRREEVTKLDFFENLYINSLNLYFENIFKTVLAHLNVKIDVNGLHQDLLQKYRKVLHAKDLTLLPGWTLLISSIGDIDDYGRIQVLESFYAAEIRWPRSSGSAIRDAVEAIWKFSDLNKTINWRKVLSIRGYKLPLT</sequence>
<dbReference type="Proteomes" id="UP000005222">
    <property type="component" value="Chromosome E"/>
</dbReference>
<feature type="domain" description="Zn(2)-C6 fungal-type" evidence="3">
    <location>
        <begin position="14"/>
        <end position="44"/>
    </location>
</feature>
<evidence type="ECO:0000256" key="2">
    <source>
        <dbReference type="ARBA" id="ARBA00023242"/>
    </source>
</evidence>
<dbReference type="CDD" id="cd00067">
    <property type="entry name" value="GAL4"/>
    <property type="match status" value="1"/>
</dbReference>
<dbReference type="PANTHER" id="PTHR37534">
    <property type="entry name" value="TRANSCRIPTIONAL ACTIVATOR PROTEIN UGA3"/>
    <property type="match status" value="1"/>
</dbReference>
<dbReference type="InParanoid" id="G8YN42"/>
<dbReference type="eggNOG" id="ENOG502S6US">
    <property type="taxonomic scope" value="Eukaryota"/>
</dbReference>
<dbReference type="STRING" id="559304.G8YN42"/>
<dbReference type="PANTHER" id="PTHR37534:SF46">
    <property type="entry name" value="ZN(II)2CYS6 TRANSCRIPTION FACTOR (EUROFUNG)"/>
    <property type="match status" value="1"/>
</dbReference>
<evidence type="ECO:0000256" key="1">
    <source>
        <dbReference type="ARBA" id="ARBA00004123"/>
    </source>
</evidence>
<dbReference type="HOGENOM" id="CLU_015493_2_0_1"/>
<comment type="subcellular location">
    <subcellularLocation>
        <location evidence="1">Nucleus</location>
    </subcellularLocation>
</comment>
<reference evidence="4 5" key="1">
    <citation type="journal article" date="2012" name="G3 (Bethesda)">
        <title>Pichia sorbitophila, an interspecies yeast hybrid reveals early steps of genome resolution following polyploidization.</title>
        <authorList>
            <person name="Leh Louis V."/>
            <person name="Despons L."/>
            <person name="Friedrich A."/>
            <person name="Martin T."/>
            <person name="Durrens P."/>
            <person name="Casaregola S."/>
            <person name="Neuveglise C."/>
            <person name="Fairhead C."/>
            <person name="Marck C."/>
            <person name="Cruz J.A."/>
            <person name="Straub M.L."/>
            <person name="Kugler V."/>
            <person name="Sacerdot C."/>
            <person name="Uzunov Z."/>
            <person name="Thierry A."/>
            <person name="Weiss S."/>
            <person name="Bleykasten C."/>
            <person name="De Montigny J."/>
            <person name="Jacques N."/>
            <person name="Jung P."/>
            <person name="Lemaire M."/>
            <person name="Mallet S."/>
            <person name="Morel G."/>
            <person name="Richard G.F."/>
            <person name="Sarkar A."/>
            <person name="Savel G."/>
            <person name="Schacherer J."/>
            <person name="Seret M.L."/>
            <person name="Talla E."/>
            <person name="Samson G."/>
            <person name="Jubin C."/>
            <person name="Poulain J."/>
            <person name="Vacherie B."/>
            <person name="Barbe V."/>
            <person name="Pelletier E."/>
            <person name="Sherman D.J."/>
            <person name="Westhof E."/>
            <person name="Weissenbach J."/>
            <person name="Baret P.V."/>
            <person name="Wincker P."/>
            <person name="Gaillardin C."/>
            <person name="Dujon B."/>
            <person name="Souciet J.L."/>
        </authorList>
    </citation>
    <scope>NUCLEOTIDE SEQUENCE [LARGE SCALE GENOMIC DNA]</scope>
    <source>
        <strain evidence="5">ATCC MYA-4447 / BCRC 22081 / CBS 7064 / NBRC 10061 / NRRL Y-12695</strain>
    </source>
</reference>
<dbReference type="InterPro" id="IPR021858">
    <property type="entry name" value="Fun_TF"/>
</dbReference>
<keyword evidence="5" id="KW-1185">Reference proteome</keyword>
<dbReference type="EMBL" id="FO082055">
    <property type="protein sequence ID" value="CCE79360.1"/>
    <property type="molecule type" value="Genomic_DNA"/>
</dbReference>
<proteinExistence type="predicted"/>
<dbReference type="GO" id="GO:0000981">
    <property type="term" value="F:DNA-binding transcription factor activity, RNA polymerase II-specific"/>
    <property type="evidence" value="ECO:0007669"/>
    <property type="project" value="InterPro"/>
</dbReference>
<dbReference type="OrthoDB" id="5418899at2759"/>
<evidence type="ECO:0000259" key="3">
    <source>
        <dbReference type="PROSITE" id="PS50048"/>
    </source>
</evidence>
<dbReference type="Gene3D" id="4.10.240.10">
    <property type="entry name" value="Zn(2)-C6 fungal-type DNA-binding domain"/>
    <property type="match status" value="1"/>
</dbReference>
<dbReference type="InterPro" id="IPR001138">
    <property type="entry name" value="Zn2Cys6_DnaBD"/>
</dbReference>
<dbReference type="OMA" id="LFPMWPL"/>
<dbReference type="GO" id="GO:0005634">
    <property type="term" value="C:nucleus"/>
    <property type="evidence" value="ECO:0007669"/>
    <property type="project" value="UniProtKB-SubCell"/>
</dbReference>
<gene>
    <name evidence="4" type="primary">Piso0_001417</name>
    <name evidence="4" type="ORF">GNLVRS01_PISO0E04624g</name>
</gene>
<dbReference type="PROSITE" id="PS50048">
    <property type="entry name" value="ZN2_CY6_FUNGAL_2"/>
    <property type="match status" value="1"/>
</dbReference>
<name>G8YN42_PICSO</name>
<protein>
    <submittedName>
        <fullName evidence="4">Piso0_001417 protein</fullName>
    </submittedName>
</protein>
<keyword evidence="2" id="KW-0539">Nucleus</keyword>
<dbReference type="SUPFAM" id="SSF57701">
    <property type="entry name" value="Zn2/Cys6 DNA-binding domain"/>
    <property type="match status" value="1"/>
</dbReference>